<feature type="active site" description="Proton acceptor; for dehydratase activity" evidence="6">
    <location>
        <position position="3264"/>
    </location>
</feature>
<dbReference type="InterPro" id="IPR049900">
    <property type="entry name" value="PKS_mFAS_DH"/>
</dbReference>
<evidence type="ECO:0000256" key="7">
    <source>
        <dbReference type="SAM" id="MobiDB-lite"/>
    </source>
</evidence>
<dbReference type="InterPro" id="IPR020845">
    <property type="entry name" value="AMP-binding_CS"/>
</dbReference>
<feature type="domain" description="Carrier" evidence="8">
    <location>
        <begin position="1012"/>
        <end position="1089"/>
    </location>
</feature>
<feature type="active site" description="Proton donor; for dehydratase activity" evidence="6">
    <location>
        <position position="3413"/>
    </location>
</feature>
<feature type="region of interest" description="N-terminal hotdog fold" evidence="6">
    <location>
        <begin position="1583"/>
        <end position="1734"/>
    </location>
</feature>
<dbReference type="Gene3D" id="3.90.180.10">
    <property type="entry name" value="Medium-chain alcohol dehydrogenases, catalytic domain"/>
    <property type="match status" value="2"/>
</dbReference>
<dbReference type="Gene3D" id="3.10.129.10">
    <property type="entry name" value="Hotdog Thioesterase"/>
    <property type="match status" value="1"/>
</dbReference>
<keyword evidence="2" id="KW-0597">Phosphoprotein</keyword>
<dbReference type="InterPro" id="IPR009081">
    <property type="entry name" value="PP-bd_ACP"/>
</dbReference>
<feature type="region of interest" description="Disordered" evidence="7">
    <location>
        <begin position="5627"/>
        <end position="5650"/>
    </location>
</feature>
<dbReference type="InterPro" id="IPR036291">
    <property type="entry name" value="NAD(P)-bd_dom_sf"/>
</dbReference>
<feature type="active site" description="Proton acceptor; for dehydratase activity" evidence="6">
    <location>
        <position position="1617"/>
    </location>
</feature>
<dbReference type="CDD" id="cd05195">
    <property type="entry name" value="enoyl_red"/>
    <property type="match status" value="2"/>
</dbReference>
<dbReference type="InterPro" id="IPR020843">
    <property type="entry name" value="ER"/>
</dbReference>
<dbReference type="InterPro" id="IPR042104">
    <property type="entry name" value="PKS_dehydratase_sf"/>
</dbReference>
<dbReference type="Pfam" id="PF08659">
    <property type="entry name" value="KR"/>
    <property type="match status" value="3"/>
</dbReference>
<feature type="active site" description="Proton donor; for dehydratase activity" evidence="6">
    <location>
        <position position="1796"/>
    </location>
</feature>
<dbReference type="PROSITE" id="PS00455">
    <property type="entry name" value="AMP_BINDING"/>
    <property type="match status" value="1"/>
</dbReference>
<dbReference type="CDD" id="cd00833">
    <property type="entry name" value="PKS"/>
    <property type="match status" value="3"/>
</dbReference>
<dbReference type="PROSITE" id="PS52019">
    <property type="entry name" value="PKS_MFAS_DH"/>
    <property type="match status" value="2"/>
</dbReference>
<feature type="region of interest" description="C-terminal hotdog fold" evidence="6">
    <location>
        <begin position="3360"/>
        <end position="3501"/>
    </location>
</feature>
<evidence type="ECO:0000256" key="4">
    <source>
        <dbReference type="ARBA" id="ARBA00022737"/>
    </source>
</evidence>
<feature type="compositionally biased region" description="Low complexity" evidence="7">
    <location>
        <begin position="1673"/>
        <end position="1683"/>
    </location>
</feature>
<dbReference type="Pfam" id="PF00501">
    <property type="entry name" value="AMP-binding"/>
    <property type="match status" value="1"/>
</dbReference>
<reference evidence="11 12" key="1">
    <citation type="journal article" date="2018" name="Plant J.">
        <title>Genome sequences of Chlorella sorokiniana UTEX 1602 and Micractinium conductrix SAG 241.80: implications to maltose excretion by a green alga.</title>
        <authorList>
            <person name="Arriola M.B."/>
            <person name="Velmurugan N."/>
            <person name="Zhang Y."/>
            <person name="Plunkett M.H."/>
            <person name="Hondzo H."/>
            <person name="Barney B.M."/>
        </authorList>
    </citation>
    <scope>NUCLEOTIDE SEQUENCE [LARGE SCALE GENOMIC DNA]</scope>
    <source>
        <strain evidence="11 12">SAG 241.80</strain>
    </source>
</reference>
<keyword evidence="12" id="KW-1185">Reference proteome</keyword>
<feature type="region of interest" description="Disordered" evidence="7">
    <location>
        <begin position="1671"/>
        <end position="1691"/>
    </location>
</feature>
<keyword evidence="1" id="KW-0596">Phosphopantetheine</keyword>
<dbReference type="InterPro" id="IPR045851">
    <property type="entry name" value="AMP-bd_C_sf"/>
</dbReference>
<name>A0A2P6V5V6_9CHLO</name>
<dbReference type="GO" id="GO:0004312">
    <property type="term" value="F:fatty acid synthase activity"/>
    <property type="evidence" value="ECO:0007669"/>
    <property type="project" value="TreeGrafter"/>
</dbReference>
<feature type="compositionally biased region" description="Gly residues" evidence="7">
    <location>
        <begin position="1"/>
        <end position="15"/>
    </location>
</feature>
<dbReference type="Gene3D" id="3.40.50.720">
    <property type="entry name" value="NAD(P)-binding Rossmann-like Domain"/>
    <property type="match status" value="5"/>
</dbReference>
<dbReference type="SUPFAM" id="SSF50129">
    <property type="entry name" value="GroES-like"/>
    <property type="match status" value="2"/>
</dbReference>
<keyword evidence="4" id="KW-0677">Repeat</keyword>
<dbReference type="InterPro" id="IPR020807">
    <property type="entry name" value="PKS_DH"/>
</dbReference>
<dbReference type="Gene3D" id="3.10.129.110">
    <property type="entry name" value="Polyketide synthase dehydratase"/>
    <property type="match status" value="2"/>
</dbReference>
<evidence type="ECO:0000259" key="9">
    <source>
        <dbReference type="PROSITE" id="PS52004"/>
    </source>
</evidence>
<dbReference type="SUPFAM" id="SSF56801">
    <property type="entry name" value="Acetyl-CoA synthetase-like"/>
    <property type="match status" value="1"/>
</dbReference>
<evidence type="ECO:0000256" key="3">
    <source>
        <dbReference type="ARBA" id="ARBA00022679"/>
    </source>
</evidence>
<dbReference type="Gene3D" id="3.40.47.10">
    <property type="match status" value="3"/>
</dbReference>
<dbReference type="SUPFAM" id="SSF47336">
    <property type="entry name" value="ACP-like"/>
    <property type="match status" value="6"/>
</dbReference>
<evidence type="ECO:0000256" key="6">
    <source>
        <dbReference type="PROSITE-ProRule" id="PRU01363"/>
    </source>
</evidence>
<dbReference type="InterPro" id="IPR014030">
    <property type="entry name" value="Ketoacyl_synth_N"/>
</dbReference>
<feature type="compositionally biased region" description="Pro residues" evidence="7">
    <location>
        <begin position="5627"/>
        <end position="5637"/>
    </location>
</feature>
<sequence>MEGGGGGAGGAGGAGDPASGQPQRPQDVWQLLELAAIHHPDILAVVDCAGGGGGRTLTYAQLFERAAELARALHGAGVRRGDRVGLLSRNSALVIEAHFAAAALHAVVLNLNIHLAAPELAYILSDARPTLVLADAHCAPALLAAQAQLRKGGEAAAEGQASEGPSFGSVVWMQVEGGAEVPPAAEGLQALQYEPFLAGGASTAAPASGALGGGTEEDGFHLYYTSGTTGRPKGVLLSHRVVVHHAVGTIKEMALSRHDVWGHFAPMFHLVDVFAVYAITLVGGRHVTLPAFDAREALLAIERERVSASNVASTMVAMLANNPLAEQLDLSCLRVLSCGGSPQSPAVVTRAIALFGCEFFLSYGMTECCGKISMSILPPGAPAGMPIEEQFALVTSSGRPFELIDVRVVDEGHDVAKDGQQVGEVWVRGPTVFDGYWGVPDATAESFAEGGWFKTGDLATALPTGYICVVDRKKDMLLVGGENVYTTEVEAALFSHPAVHQAAVFGLPSRVMGELVGAAVTLRAEAQQAVTSRDLIDWCAARLAHYKVPAAVHILPRMPTTGSGKILKTELRRMFAGGAGGDAAAAGAGAATAGVSGAAPALQAQQLSVSLAEASAVVAAACSGGVTCQALDDGLGQEWGRELLPDLSYLLVVPAAADIKSQLDLAVGGKGLRNVAVLCLEQPSPEQLASLAGPQGTGARLMVLHVEPSACAATAALSGAASGPLRLALAAVREMLPPIGGVLHAPASAEDAAAASAAVAAAQAAAAALPSSPAPVAPSPSLAVAAPHKSPVDAAAMRRAIRGALGSLLGKATAAAIGSEEPLMYAGVTSTLAVQLTQQLEESLGAELPGTLVFDYPSITEMATFLAEELAGPAPAALAAPATAAAPPPAVLPPRAPAPSAVGARVPAPAGTVQQEAAAAALVLQQVSQLLGEGAAGVAPDAPLMSAGVTSTLAVQLTQLLEEAVGVELPGTLVFDYPTAAEIASFLVAEGLLGAAAVAAAPPAPSAEPNDQQRAQLAALVLREAATLAGGDANFADADAPLMSAGLTSTLAVQLVAALEEVLSAELPGTLVFDYPTAAEIADFLLSEGLVQAAPAALPAPTAAAALVAATELGSLPAPARPLCAITGSAHSVPGGQLAFQPGTTGNDRITPVPLERWDVELAPADAPTELNQQFGSFLPGTDLFDPSALGVSPAEALLMDPQQRLAMSCFAEALSAHAAHREPARSTGVYVGTSQLEYARISLEAGAALNTYYATGAHLSVASGRISYTFGFKGPAMTVDTACSSSLVTTHLAAKSLERGESEAAGTVGVNLTLVHSWTRACLRAGMLSENGRCKTLDVSADGYVRAEGVGAVMLVLIHPTEASASQTLLLLAGTAVNQDGRSSSLTAPNGPSQQEAVNAALRSGELSAWQVAHLQMHGTGTPLGDPIEVGAAAAVLLRGGAPRAAPLCLTAVKSFMGHAEPAAGIVGITRLALVLGQQAADPLLHLSAVNPYVASAVASAAQHGRNHRVVAPRQLSAAPAAESNALLLGGISSFAFQGTNAHALLGRQLTAGSCSLPGPTTSFLEASGALRARLWVLPAAHPLIASGGVSGSGAARVATFECHLLAPRLALYADHVVFGRDLFPGAGMLEAALAAGSAVLDAGSPAATAAPGSLAVSGMSISSPLMLPHPGKQQAQQLQRQAGGGSAADGQVMSCSVSPLTGQFQLFSSERPGGKPSEPHAAGTLGLAAAAAVQAAAAVAVRTLAVRRALLGRALAAVATAAAFPPQRSHATGSIAAPQRLANDGYLVPPPCMDACLHLGVAAPGCGAKVPVAVGGFTLADRRAAAASGQLAGSTSAAYEAPSVGSLTTASFALRTPAGGAFASLADLQTKVSQQRGAASKAAAATAAAGPIQPADFLYEVSWQAAEQAEQARPLAGSAWAPQQAATLALDGSVARVGLSAPAHAAGVAALHLVQQAAQASAVAAALPDDLAQGSAAASSAGGSAVLAAGALEGLLRVAATEQADTAYTLTAADSLAVGAAAAAGQLAEQQAEQGILGAVLVRRGVAAVPRLVASSAVAPSTDLLQVRVQPHGLAATAVDAGEAAARLRPQDLLVAVKAVGINFRDVLNVLGMYPGDPGPPGSDCAGIVMAVGATAAQHFSPGQAVFGLAHGCMGTVVTVPSAMVAPLPTNLTFQEAATTPTVFITVGMALHHVSGMKAADRVLVHGAAGGVGLAAMQIIAAVGATAVMTAGSPAKRAMLHSLGVQHVLGSRDTEFAAGLAQLGGASVVLNSLTSAGMVAGSLAALSLGARFVEISKRDIWSAARMAQERPDVRYSLVAVDFLPPSVVDGMLRTLACQLASGALRPLNHISHSLSNVAAAFRQMIQAVHVGKVVVAPGAGASTAAPSEASLPSLAITGGSGGLGLMVARWVVQHAGAAYICLLSRSGRPSDARAAAALAATAACVTSAMADAGALADARSTLGAARTGPALQAVLHASGVLADAMIDKQSASSFRPVFAAKLGALGALSETLQRQPVATLALFSSVASLLGAAGQANYAAANAALDSWSHARQAAGGASRSVQWGAWASSGMASDAVLRRLARIGQGSITAGQGLLALGALLRGAAAATASPPLPQVAVNAFIWETYLEEEHFSFFAEFAPPKSPVKRGSRGAQAGLARQEGGAAAVDATAIREQVHREVAATIEQVVGGAVGDDEPLMAAGLDSLGAVELRNSLEARLGLQLPGTLVFDYPTAAALREYIASRFVAAARRTAAAASPADMFSAGGVEAMQAGGVAASGGRAALEVAALSSRTAKGALYDSLTPVDASSVVPLERWDLVEQEASLGAAPIRFSNFLDSIDIFDASVFGINENEALLMDPQQRLLLEGTGEVLVAGFGGKAADKKAQMLGGAGVFVGITTTEYAQLAQRHIKGYTPYAATGYLTISVAAGRLSYVFGMKGPSFPVDTACSSSLITAHLALTSVAAGICPAAINAGINLLVTPNTTAMTQRAGMLAVDGRCKTLSPDADGYARADASGVMLLLPPGTSSGPALAMLVGTAVNQDGRSSTLTAPNGPAQQAVVRAALRAGQLAPGAVIAVQMHGTGTPLGDPIEVGALAAALVESRPAGTPLALMASKSWSGHGEPGAGMVGLAHARAGLAKSVMLPIVRLQTVNPYVTGAMDMAGVRGGWTVARQPAAAPTSDGLHATGTSAFAFQGSNAHSILQQPVAEATLASLAKLDLWMRTRFWVTPRPHSALNRVAASGKHVALQANLSAPELAYFWDHQVSGRVLLPGAALFELAAAAARCLSNGADSAALLDASVPAPVVLPPLTQQQQAVPSLAVKLDVSSGAVEIVTPAQRGLHLRATLGASASVPAAAYSGSAAATTVFASLRSTAAAAAAAASGAEPAYLSTVDKSSSDRAGSLLVCPAMVDSCLHLGALPIAAAGELKVPAGIQALLLPFDRSNPEAARTADPYIAAAIQVHSTPELSVFEYSMLDPAGTSASAFSGYRITGLAAKPFGAVARAAPAATGAAADSGMLYSVDWCVQQPAAQAEEAVPVGIFALALAPARGEEASLCAAGVAALQGAVAVGPPASVQLRTAACQPQLAIVPASSTAAASMGLLWGMLRTAVAEQAVPAVGASDADVFAAGGLARSSPLLSFAASAAAAAPTDAYGRSIRSVLTYAATLAPSSAATPAVSRGRAAAMRAAHARLAVTGGMGSLGSLLAGWVEQGSLAAEMVLLGRTGRLADGSDGATLVALLALCGTATSLSMGDVSTSEGSAGALAAGAAAWAHPLTAVFHSGGVLADATLAKQAPAGIRAVFAPKVAAARRWRAALGAQPATAEVLFSSVASLLGSGGQANYSAGNAALDAMAGALQEQGAPTLSVQWGAWAGGGMAARDRSTVLRVQRMGMGMIEPANGLVAFSAMLSASSGSCGSGVFAAVPFNWPTFIGRLGSAPVPPMFAAFADAAKLAAPPAAAVPARAALRPAARPAVGQAAAARSGDAAAAAAAEAFKQQVATEVAATARSILGADVGSDEPLMAAGLDSLSSVEFRNSLEAKLGLQLPSTLVFDYPTITAIAVFVAANHAPVTAAAEEAEASSAAAPRSAASAAQHLAFIQGEVAEVARSILGADIDPQEPLMAAGLDSLSSVEFRNSLEAKLGLQLPGTLVFDYPSVSAIAQHVSTLLAPAAAAGGDDAANEDLLASLLGGSAGFGASFDVLADYTSDGVSTAVALAALVARQPAGIMAGGDAASGDGMAPVWLARWDLDRVSAGLVGGMPYRFTSMLQGVDLFDAAAFSISDAEAAFMDPQQRLLLEAVSESLLAGGGALLQRPEAVACGVFVGVSFEDYNKLAFEAQGLTTYTATGTAGSVVSGRLSYSFGLRGPALSIDTACSSSLVSVHMAFNGMRLRQCGTASASGINLILHPNTSAIAQKAGMLTPDGRCKALSAAADGYGRAEACITMLLMPSGAVGSGSTVATLAGSAVNQDGRSSSLTAPNGPAQQEVMRMALAVAGLAASSVAALSMHGTGTALGDPIEVGAAAAVLNAGSRAAPLVLTASKSWIGHSEPAAGVVGLTHASVALTRSLQLPILHLGPVNPYVEALMDRQPDAWAAPRQPAALAAGGMAASVSAFAFQGTNAHAVLGPAHAGVADVPAMPAGPAWTHQQRHWVAPAANSLLETFQLSGQAARQRAVFACCLAGRAAGGAAGLAYLWDHQVSGRAGYFEMAGAAAGTLAASAGSVATQTALADLAIIAPLLLPQPGSGTDALVLQASFSAADGTMAVASLQAAVRRAKPTVHVDGYVVVAGAPSGKRGAGLGQPASRLPTFQSAAKQLLSVVLQFRAPAAFADLARAHHDESAVAVSPAVLDCALQLAGTATLIRGDRKLRIPAAAGLLLMGGGAGAREGRVARSGCVALARPSAEVAPGTTAEDSVFDYSLPSSAGGRSVCRISGMVARPVGSAAPPPRRRPAAARRAAPAAVAARAEPTKPEDWLYSLEWLTHAAAGSEAAAAASAAAARGMRLALPASAAHAAAAAAAISVGQQAAAGGLQSVALLTRGAQPAATAGPAGGSSAAEVQAAGLWAFARTMVSELSTFQVQALDVQVQASGAAPAAAVAAAPAGSAPALLPAVAQLAGSPFGHSVQSGSLVEASLQRSMVKPTLPAFQLFPQPRGALQNLKPLRLDAAAPLAPGHVMVAVRAVGINFRDVLNVLGMYPGDPGDPGGDCAGVVVRAGEGVAGLRPGDAVFGLAGGCLGSHVTTDARTLTNMPPNLTFEEAATTPTVCITVDCAFRQSAAVQPGERVLVHAAAGGVGIAALQLIAAMGAVPVATAGSPNKRALVRALGARVVVGSRDTSFAAELAELGGASVVLNSLTSAGMVAGSLAALTAGGRFVEISKRDIWSSQRFAQERPDVRYSLVAVDFLPPPAVSATLSHIAADLAANRLHPLPHVVHDLGAVRAALRQMSQARHVGKIVVRARTLQQNQGPDKGAVVVTGGLGMIGSLMGAWLAGQQVPHVLLLGRSGRPGADSGAVVELAGGDGCAAAFHLERCDAASAEEVASVAASATRGQRLQGVVHSGGVLADATIANQTLPGILTSFAPKPVGASLWQRPVGLQPAVMHLTFSSVAALLGSPGQANYSVANAAPLPPPRPPLVPPRLRCRLPRRPPA</sequence>
<dbReference type="Pfam" id="PF13602">
    <property type="entry name" value="ADH_zinc_N_2"/>
    <property type="match status" value="2"/>
</dbReference>
<dbReference type="InterPro" id="IPR050091">
    <property type="entry name" value="PKS_NRPS_Biosynth_Enz"/>
</dbReference>
<dbReference type="GO" id="GO:0016491">
    <property type="term" value="F:oxidoreductase activity"/>
    <property type="evidence" value="ECO:0007669"/>
    <property type="project" value="InterPro"/>
</dbReference>
<dbReference type="GO" id="GO:0006633">
    <property type="term" value="P:fatty acid biosynthetic process"/>
    <property type="evidence" value="ECO:0007669"/>
    <property type="project" value="InterPro"/>
</dbReference>
<dbReference type="SMART" id="SM00829">
    <property type="entry name" value="PKS_ER"/>
    <property type="match status" value="2"/>
</dbReference>
<dbReference type="PANTHER" id="PTHR43775">
    <property type="entry name" value="FATTY ACID SYNTHASE"/>
    <property type="match status" value="1"/>
</dbReference>
<feature type="domain" description="Carrier" evidence="8">
    <location>
        <begin position="2673"/>
        <end position="2747"/>
    </location>
</feature>
<dbReference type="GO" id="GO:0031177">
    <property type="term" value="F:phosphopantetheine binding"/>
    <property type="evidence" value="ECO:0007669"/>
    <property type="project" value="InterPro"/>
</dbReference>
<feature type="domain" description="Carrier" evidence="8">
    <location>
        <begin position="914"/>
        <end position="991"/>
    </location>
</feature>
<comment type="caution">
    <text evidence="11">The sequence shown here is derived from an EMBL/GenBank/DDBJ whole genome shotgun (WGS) entry which is preliminary data.</text>
</comment>
<feature type="region of interest" description="C-terminal hotdog fold" evidence="6">
    <location>
        <begin position="1745"/>
        <end position="1881"/>
    </location>
</feature>
<dbReference type="Pfam" id="PF13193">
    <property type="entry name" value="AMP-binding_C"/>
    <property type="match status" value="1"/>
</dbReference>
<evidence type="ECO:0000256" key="2">
    <source>
        <dbReference type="ARBA" id="ARBA00022553"/>
    </source>
</evidence>
<dbReference type="PANTHER" id="PTHR43775:SF37">
    <property type="entry name" value="SI:DKEY-61P9.11"/>
    <property type="match status" value="1"/>
</dbReference>
<dbReference type="SUPFAM" id="SSF53901">
    <property type="entry name" value="Thiolase-like"/>
    <property type="match status" value="3"/>
</dbReference>
<evidence type="ECO:0000259" key="8">
    <source>
        <dbReference type="PROSITE" id="PS50075"/>
    </source>
</evidence>
<protein>
    <submittedName>
        <fullName evidence="11">Type I fatty acid</fullName>
    </submittedName>
</protein>
<dbReference type="PROSITE" id="PS50075">
    <property type="entry name" value="CARRIER"/>
    <property type="match status" value="6"/>
</dbReference>
<dbReference type="InterPro" id="IPR025110">
    <property type="entry name" value="AMP-bd_C"/>
</dbReference>
<dbReference type="Pfam" id="PF02801">
    <property type="entry name" value="Ketoacyl-synt_C"/>
    <property type="match status" value="3"/>
</dbReference>
<dbReference type="InterPro" id="IPR013154">
    <property type="entry name" value="ADH-like_N"/>
</dbReference>
<dbReference type="InterPro" id="IPR057326">
    <property type="entry name" value="KR_dom"/>
</dbReference>
<dbReference type="InterPro" id="IPR020806">
    <property type="entry name" value="PKS_PP-bd"/>
</dbReference>
<dbReference type="SMART" id="SM00823">
    <property type="entry name" value="PKS_PP"/>
    <property type="match status" value="6"/>
</dbReference>
<dbReference type="PROSITE" id="PS52004">
    <property type="entry name" value="KS3_2"/>
    <property type="match status" value="3"/>
</dbReference>
<dbReference type="STRING" id="554055.A0A2P6V5V6"/>
<dbReference type="SMART" id="SM01294">
    <property type="entry name" value="PKS_PP_betabranch"/>
    <property type="match status" value="2"/>
</dbReference>
<dbReference type="InterPro" id="IPR000873">
    <property type="entry name" value="AMP-dep_synth/lig_dom"/>
</dbReference>
<feature type="domain" description="Carrier" evidence="8">
    <location>
        <begin position="795"/>
        <end position="870"/>
    </location>
</feature>
<dbReference type="Gene3D" id="3.40.50.12780">
    <property type="entry name" value="N-terminal domain of ligase-like"/>
    <property type="match status" value="1"/>
</dbReference>
<dbReference type="SMART" id="SM00822">
    <property type="entry name" value="PKS_KR"/>
    <property type="match status" value="2"/>
</dbReference>
<dbReference type="InterPro" id="IPR018201">
    <property type="entry name" value="Ketoacyl_synth_AS"/>
</dbReference>
<dbReference type="SMART" id="SM00825">
    <property type="entry name" value="PKS_KS"/>
    <property type="match status" value="3"/>
</dbReference>
<feature type="domain" description="Ketosynthase family 3 (KS3)" evidence="9">
    <location>
        <begin position="2774"/>
        <end position="3206"/>
    </location>
</feature>
<feature type="domain" description="PKS/mFAS DH" evidence="10">
    <location>
        <begin position="3234"/>
        <end position="3501"/>
    </location>
</feature>
<dbReference type="InterPro" id="IPR006162">
    <property type="entry name" value="Ppantetheine_attach_site"/>
</dbReference>
<dbReference type="InterPro" id="IPR013968">
    <property type="entry name" value="PKS_KR"/>
</dbReference>
<dbReference type="EMBL" id="LHPF02000026">
    <property type="protein sequence ID" value="PSC69473.1"/>
    <property type="molecule type" value="Genomic_DNA"/>
</dbReference>
<gene>
    <name evidence="11" type="ORF">C2E20_7053</name>
</gene>
<feature type="region of interest" description="N-terminal hotdog fold" evidence="6">
    <location>
        <begin position="3234"/>
        <end position="3349"/>
    </location>
</feature>
<feature type="compositionally biased region" description="Basic residues" evidence="7">
    <location>
        <begin position="5640"/>
        <end position="5650"/>
    </location>
</feature>
<dbReference type="Pfam" id="PF00550">
    <property type="entry name" value="PP-binding"/>
    <property type="match status" value="6"/>
</dbReference>
<feature type="domain" description="Ketosynthase family 3 (KS3)" evidence="9">
    <location>
        <begin position="4212"/>
        <end position="4628"/>
    </location>
</feature>
<dbReference type="PROSITE" id="PS00606">
    <property type="entry name" value="KS3_1"/>
    <property type="match status" value="1"/>
</dbReference>
<dbReference type="InterPro" id="IPR016039">
    <property type="entry name" value="Thiolase-like"/>
</dbReference>
<proteinExistence type="predicted"/>
<feature type="domain" description="PKS/mFAS DH" evidence="10">
    <location>
        <begin position="1583"/>
        <end position="1881"/>
    </location>
</feature>
<dbReference type="SUPFAM" id="SSF51735">
    <property type="entry name" value="NAD(P)-binding Rossmann-fold domains"/>
    <property type="match status" value="5"/>
</dbReference>
<dbReference type="InterPro" id="IPR011032">
    <property type="entry name" value="GroES-like_sf"/>
</dbReference>
<dbReference type="Pfam" id="PF08240">
    <property type="entry name" value="ADH_N"/>
    <property type="match status" value="2"/>
</dbReference>
<feature type="region of interest" description="Disordered" evidence="7">
    <location>
        <begin position="4941"/>
        <end position="4960"/>
    </location>
</feature>
<dbReference type="Pfam" id="PF00109">
    <property type="entry name" value="ketoacyl-synt"/>
    <property type="match status" value="3"/>
</dbReference>
<feature type="domain" description="Carrier" evidence="8">
    <location>
        <begin position="3994"/>
        <end position="4069"/>
    </location>
</feature>
<feature type="region of interest" description="Disordered" evidence="7">
    <location>
        <begin position="1"/>
        <end position="24"/>
    </location>
</feature>
<evidence type="ECO:0000256" key="5">
    <source>
        <dbReference type="ARBA" id="ARBA00023268"/>
    </source>
</evidence>
<dbReference type="GO" id="GO:0004315">
    <property type="term" value="F:3-oxoacyl-[acyl-carrier-protein] synthase activity"/>
    <property type="evidence" value="ECO:0007669"/>
    <property type="project" value="InterPro"/>
</dbReference>
<evidence type="ECO:0000259" key="10">
    <source>
        <dbReference type="PROSITE" id="PS52019"/>
    </source>
</evidence>
<dbReference type="Proteomes" id="UP000239649">
    <property type="component" value="Unassembled WGS sequence"/>
</dbReference>
<dbReference type="InterPro" id="IPR020841">
    <property type="entry name" value="PKS_Beta-ketoAc_synthase_dom"/>
</dbReference>
<dbReference type="InterPro" id="IPR042099">
    <property type="entry name" value="ANL_N_sf"/>
</dbReference>
<dbReference type="Pfam" id="PF21089">
    <property type="entry name" value="PKS_DH_N"/>
    <property type="match status" value="2"/>
</dbReference>
<dbReference type="SMART" id="SM00826">
    <property type="entry name" value="PKS_DH"/>
    <property type="match status" value="1"/>
</dbReference>
<dbReference type="PROSITE" id="PS00012">
    <property type="entry name" value="PHOSPHOPANTETHEINE"/>
    <property type="match status" value="1"/>
</dbReference>
<evidence type="ECO:0000313" key="11">
    <source>
        <dbReference type="EMBL" id="PSC69473.1"/>
    </source>
</evidence>
<feature type="domain" description="Ketosynthase family 3 (KS3)" evidence="9">
    <location>
        <begin position="1115"/>
        <end position="1549"/>
    </location>
</feature>
<evidence type="ECO:0000313" key="12">
    <source>
        <dbReference type="Proteomes" id="UP000239649"/>
    </source>
</evidence>
<dbReference type="OrthoDB" id="512482at2759"/>
<accession>A0A2P6V5V6</accession>
<dbReference type="InterPro" id="IPR014031">
    <property type="entry name" value="Ketoacyl_synth_C"/>
</dbReference>
<dbReference type="InterPro" id="IPR049552">
    <property type="entry name" value="PKS_DH_N"/>
</dbReference>
<keyword evidence="3" id="KW-0808">Transferase</keyword>
<evidence type="ECO:0000256" key="1">
    <source>
        <dbReference type="ARBA" id="ARBA00022450"/>
    </source>
</evidence>
<feature type="domain" description="Carrier" evidence="8">
    <location>
        <begin position="4091"/>
        <end position="4169"/>
    </location>
</feature>
<dbReference type="Gene3D" id="3.30.300.30">
    <property type="match status" value="1"/>
</dbReference>
<keyword evidence="5" id="KW-0511">Multifunctional enzyme</keyword>
<dbReference type="Gene3D" id="1.10.1200.10">
    <property type="entry name" value="ACP-like"/>
    <property type="match status" value="6"/>
</dbReference>
<organism evidence="11 12">
    <name type="scientific">Micractinium conductrix</name>
    <dbReference type="NCBI Taxonomy" id="554055"/>
    <lineage>
        <taxon>Eukaryota</taxon>
        <taxon>Viridiplantae</taxon>
        <taxon>Chlorophyta</taxon>
        <taxon>core chlorophytes</taxon>
        <taxon>Trebouxiophyceae</taxon>
        <taxon>Chlorellales</taxon>
        <taxon>Chlorellaceae</taxon>
        <taxon>Chlorella clade</taxon>
        <taxon>Micractinium</taxon>
    </lineage>
</organism>
<dbReference type="InterPro" id="IPR036736">
    <property type="entry name" value="ACP-like_sf"/>
</dbReference>